<protein>
    <submittedName>
        <fullName evidence="2">Uncharacterized protein</fullName>
    </submittedName>
</protein>
<proteinExistence type="predicted"/>
<gene>
    <name evidence="2" type="ORF">ACFFVD_13635</name>
</gene>
<feature type="transmembrane region" description="Helical" evidence="1">
    <location>
        <begin position="74"/>
        <end position="93"/>
    </location>
</feature>
<keyword evidence="1" id="KW-1133">Transmembrane helix</keyword>
<keyword evidence="1" id="KW-0472">Membrane</keyword>
<accession>A0ABV5JTY3</accession>
<keyword evidence="3" id="KW-1185">Reference proteome</keyword>
<evidence type="ECO:0000313" key="3">
    <source>
        <dbReference type="Proteomes" id="UP001589700"/>
    </source>
</evidence>
<dbReference type="RefSeq" id="WP_380023952.1">
    <property type="nucleotide sequence ID" value="NZ_JBHMDY010000008.1"/>
</dbReference>
<organism evidence="2 3">
    <name type="scientific">Dietzia aerolata</name>
    <dbReference type="NCBI Taxonomy" id="595984"/>
    <lineage>
        <taxon>Bacteria</taxon>
        <taxon>Bacillati</taxon>
        <taxon>Actinomycetota</taxon>
        <taxon>Actinomycetes</taxon>
        <taxon>Mycobacteriales</taxon>
        <taxon>Dietziaceae</taxon>
        <taxon>Dietzia</taxon>
    </lineage>
</organism>
<feature type="transmembrane region" description="Helical" evidence="1">
    <location>
        <begin position="32"/>
        <end position="54"/>
    </location>
</feature>
<comment type="caution">
    <text evidence="2">The sequence shown here is derived from an EMBL/GenBank/DDBJ whole genome shotgun (WGS) entry which is preliminary data.</text>
</comment>
<dbReference type="Proteomes" id="UP001589700">
    <property type="component" value="Unassembled WGS sequence"/>
</dbReference>
<feature type="transmembrane region" description="Helical" evidence="1">
    <location>
        <begin position="144"/>
        <end position="165"/>
    </location>
</feature>
<name>A0ABV5JTY3_9ACTN</name>
<evidence type="ECO:0000256" key="1">
    <source>
        <dbReference type="SAM" id="Phobius"/>
    </source>
</evidence>
<reference evidence="2 3" key="1">
    <citation type="submission" date="2024-09" db="EMBL/GenBank/DDBJ databases">
        <authorList>
            <person name="Sun Q."/>
            <person name="Mori K."/>
        </authorList>
    </citation>
    <scope>NUCLEOTIDE SEQUENCE [LARGE SCALE GENOMIC DNA]</scope>
    <source>
        <strain evidence="2 3">CCM 7659</strain>
    </source>
</reference>
<dbReference type="EMBL" id="JBHMDY010000008">
    <property type="protein sequence ID" value="MFB9260842.1"/>
    <property type="molecule type" value="Genomic_DNA"/>
</dbReference>
<evidence type="ECO:0000313" key="2">
    <source>
        <dbReference type="EMBL" id="MFB9260842.1"/>
    </source>
</evidence>
<feature type="transmembrane region" description="Helical" evidence="1">
    <location>
        <begin position="100"/>
        <end position="124"/>
    </location>
</feature>
<keyword evidence="1" id="KW-0812">Transmembrane</keyword>
<sequence length="183" mass="18749">MTAYTHPAPHRVALPTRAPGKARFVPHVTNRIGALAAAIGLALALLSLYLPWLTTSGGSQITGLGITDILDVRSVAPILFLGLVVLLFLVAVTAATRLGVFAMAGAVVGGIILLAHLAFMWTLISSTGAGEPMLSGLPSGAAISYGPFVAAFGFLLVTGGSAWAARSAEYVLPDLESARPGHH</sequence>